<dbReference type="eggNOG" id="ENOG502RPXY">
    <property type="taxonomic scope" value="Eukaryota"/>
</dbReference>
<dbReference type="VEuPathDB" id="FungiDB:DEHA2G16632g"/>
<dbReference type="OrthoDB" id="550575at2759"/>
<name>B5RUU1_DEBHA</name>
<dbReference type="SUPFAM" id="SSF81383">
    <property type="entry name" value="F-box domain"/>
    <property type="match status" value="1"/>
</dbReference>
<keyword evidence="2" id="KW-1185">Reference proteome</keyword>
<dbReference type="InterPro" id="IPR036047">
    <property type="entry name" value="F-box-like_dom_sf"/>
</dbReference>
<evidence type="ECO:0000313" key="2">
    <source>
        <dbReference type="Proteomes" id="UP000000599"/>
    </source>
</evidence>
<dbReference type="GeneID" id="8999229"/>
<dbReference type="AlphaFoldDB" id="B5RUU1"/>
<dbReference type="HOGENOM" id="CLU_412832_0_0_1"/>
<organism evidence="1 2">
    <name type="scientific">Debaryomyces hansenii (strain ATCC 36239 / CBS 767 / BCRC 21394 / JCM 1990 / NBRC 0083 / IGC 2968)</name>
    <name type="common">Yeast</name>
    <name type="synonym">Torulaspora hansenii</name>
    <dbReference type="NCBI Taxonomy" id="284592"/>
    <lineage>
        <taxon>Eukaryota</taxon>
        <taxon>Fungi</taxon>
        <taxon>Dikarya</taxon>
        <taxon>Ascomycota</taxon>
        <taxon>Saccharomycotina</taxon>
        <taxon>Pichiomycetes</taxon>
        <taxon>Debaryomycetaceae</taxon>
        <taxon>Debaryomyces</taxon>
    </lineage>
</organism>
<reference evidence="1 2" key="1">
    <citation type="journal article" date="2004" name="Nature">
        <title>Genome evolution in yeasts.</title>
        <authorList>
            <consortium name="Genolevures"/>
            <person name="Dujon B."/>
            <person name="Sherman D."/>
            <person name="Fischer G."/>
            <person name="Durrens P."/>
            <person name="Casaregola S."/>
            <person name="Lafontaine I."/>
            <person name="de Montigny J."/>
            <person name="Marck C."/>
            <person name="Neuveglise C."/>
            <person name="Talla E."/>
            <person name="Goffard N."/>
            <person name="Frangeul L."/>
            <person name="Aigle M."/>
            <person name="Anthouard V."/>
            <person name="Babour A."/>
            <person name="Barbe V."/>
            <person name="Barnay S."/>
            <person name="Blanchin S."/>
            <person name="Beckerich J.M."/>
            <person name="Beyne E."/>
            <person name="Bleykasten C."/>
            <person name="Boisrame A."/>
            <person name="Boyer J."/>
            <person name="Cattolico L."/>
            <person name="Confanioleri F."/>
            <person name="de Daruvar A."/>
            <person name="Despons L."/>
            <person name="Fabre E."/>
            <person name="Fairhead C."/>
            <person name="Ferry-Dumazet H."/>
            <person name="Groppi A."/>
            <person name="Hantraye F."/>
            <person name="Hennequin C."/>
            <person name="Jauniaux N."/>
            <person name="Joyet P."/>
            <person name="Kachouri R."/>
            <person name="Kerrest A."/>
            <person name="Koszul R."/>
            <person name="Lemaire M."/>
            <person name="Lesur I."/>
            <person name="Ma L."/>
            <person name="Muller H."/>
            <person name="Nicaud J.M."/>
            <person name="Nikolski M."/>
            <person name="Oztas S."/>
            <person name="Ozier-Kalogeropoulos O."/>
            <person name="Pellenz S."/>
            <person name="Potier S."/>
            <person name="Richard G.F."/>
            <person name="Straub M.L."/>
            <person name="Suleau A."/>
            <person name="Swennene D."/>
            <person name="Tekaia F."/>
            <person name="Wesolowski-Louvel M."/>
            <person name="Westhof E."/>
            <person name="Wirth B."/>
            <person name="Zeniou-Meyer M."/>
            <person name="Zivanovic I."/>
            <person name="Bolotin-Fukuhara M."/>
            <person name="Thierry A."/>
            <person name="Bouchier C."/>
            <person name="Caudron B."/>
            <person name="Scarpelli C."/>
            <person name="Gaillardin C."/>
            <person name="Weissenbach J."/>
            <person name="Wincker P."/>
            <person name="Souciet J.L."/>
        </authorList>
    </citation>
    <scope>NUCLEOTIDE SEQUENCE [LARGE SCALE GENOMIC DNA]</scope>
    <source>
        <strain evidence="2">ATCC 36239 / CBS 767 / BCRC 21394 / JCM 1990 / NBRC 0083 / IGC 2968</strain>
    </source>
</reference>
<dbReference type="EMBL" id="CR382139">
    <property type="protein sequence ID" value="CAR65985.1"/>
    <property type="molecule type" value="Genomic_DNA"/>
</dbReference>
<gene>
    <name evidence="1" type="ordered locus">DEHA2G16632g</name>
</gene>
<dbReference type="InParanoid" id="B5RUU1"/>
<accession>B5RUU1</accession>
<sequence length="668" mass="79537">MKIDKLPVDIWHNIIKIGVRDLQILTLTDILSLSEVNRLLHNALHDNIIWYDIFRWYYFDLITQYNVNEVQSSEIYQRTIVYSSDIRYFEKTMMFYHKDIKFRFYMEKYRPREQVYNISFFLDNFSDMDYIPIIKNYENDRRKCDYDDLAFDITRRSLACNLLNTYNFKLGIRYFNKLIKEDIRKSPSAPGAFEWFWYKMNSFDKAFSDMIFSRQSKLTEVYALLYKEVYLEILQHRSWGDKVKFFQNDESSKGTIIFQDNKTFGKLMWHILRLILSKFGRKCKFYSSQEYYEYMDTYCLEDFSILRIYNEDFKGHHILLYSILMKILDEFLLSKYNFKIGTQNSSENISINFSNTFLMIKNHYFLIPRDANNSYVVDHYTSKQVIQYLRAEFNLSTLAQISNYLKPLSLKDMLVYFMNLDTKCGVKPSYSVSQPELNSILDKPEKNEVGMRSCVGYKYKEYQFAKFVCDFLRMEYKEGGFSKFMYCSEFEKHFNQENNFIYFNSVIEVIESDSLKKKMLVEYFKLNLDDKSRIFRNNFNLMDPANSRIAFQRMNPRLDVENNANVINGETYKRGMLVGHNKFHSLGIVLDIINSTSSPATYCKVYTSQGYIETYSTSSLRNISRNIVHKTDSVAKIFIDVCGIDVLGLLLFSSFKNDPHAPGFIQID</sequence>
<proteinExistence type="predicted"/>
<protein>
    <submittedName>
        <fullName evidence="1">DEHA2G16632p</fullName>
    </submittedName>
</protein>
<dbReference type="OMA" id="NENTHYY"/>
<dbReference type="RefSeq" id="XP_002770652.1">
    <property type="nucleotide sequence ID" value="XM_002770606.1"/>
</dbReference>
<dbReference type="KEGG" id="dha:DEHA2G16632g"/>
<evidence type="ECO:0000313" key="1">
    <source>
        <dbReference type="EMBL" id="CAR65985.1"/>
    </source>
</evidence>
<dbReference type="Proteomes" id="UP000000599">
    <property type="component" value="Chromosome G"/>
</dbReference>